<dbReference type="Gene3D" id="3.15.10.10">
    <property type="entry name" value="Bactericidal permeability-increasing protein, domain 1"/>
    <property type="match status" value="1"/>
</dbReference>
<dbReference type="InterPro" id="IPR017943">
    <property type="entry name" value="Bactericidal_perm-incr_a/b_dom"/>
</dbReference>
<dbReference type="Pfam" id="PF02886">
    <property type="entry name" value="LBP_BPI_CETP_C"/>
    <property type="match status" value="2"/>
</dbReference>
<evidence type="ECO:0000313" key="7">
    <source>
        <dbReference type="WBParaSite" id="jg8068"/>
    </source>
</evidence>
<evidence type="ECO:0000259" key="5">
    <source>
        <dbReference type="SMART" id="SM00328"/>
    </source>
</evidence>
<keyword evidence="4" id="KW-0732">Signal</keyword>
<sequence length="611" mass="68942">MTNAFRHKSLAIFRLVVLIQLLELCQPMILRLYEGGLADLASYTRTWMHQTVENMQIEDYTHRIHHKLAAGELELKNITFNHFLPPLIHYKPSQNSFLYMDTDGGSADISANWTLHSKILSLFGVPLQGNVHGHITGFTSDVAVRVVQGSNQLEMYQCVARFDHFELQLTGSLAADILHWFHKTLASAMQSRVEQTYCHMMAAQLLPWLRDQLEKFPRKLQVELSKEIRLSQILHSINTGPKYVDLEMKNRLTSGSTGLSFETFSILPKEPPTIDADNKRLVELFMDEITLQELVSSSHNAGLFKTNFTSPFLRTKCDVLCIGKLVPQLQATLGSTALLAVIRTQEPPIVRLLHQKIRLLVNVSFEIFVERSQSTGIIPHIPSIYLHDADQHSNDQLESQGSAQPSKEEQNPEDQQESWESMDISADHPDPAVGMSVSGPHPVVDPKGRIIWPRPGIDELVIDPEGDVDWSKRPGGPTGPPRPPNQGLSGRLGVRLEVGKEAPLVKIEITAEIELALQMNERRIESQLRLHNSKAELRQHQLQNMSQRTLDQIVQTSVPFAEDAVKIFFKTVCPSTSFLPDLHTTNESMRVEEGYIRFKADLNLQNLLTSL</sequence>
<keyword evidence="2" id="KW-1015">Disulfide bond</keyword>
<dbReference type="PANTHER" id="PTHR10504">
    <property type="entry name" value="BACTERICIDAL PERMEABILITY-INCREASING BPI PROTEIN-RELATED"/>
    <property type="match status" value="1"/>
</dbReference>
<dbReference type="InterPro" id="IPR017942">
    <property type="entry name" value="Lipid-bd_serum_glycop_N"/>
</dbReference>
<organism evidence="6 7">
    <name type="scientific">Ditylenchus dipsaci</name>
    <dbReference type="NCBI Taxonomy" id="166011"/>
    <lineage>
        <taxon>Eukaryota</taxon>
        <taxon>Metazoa</taxon>
        <taxon>Ecdysozoa</taxon>
        <taxon>Nematoda</taxon>
        <taxon>Chromadorea</taxon>
        <taxon>Rhabditida</taxon>
        <taxon>Tylenchina</taxon>
        <taxon>Tylenchomorpha</taxon>
        <taxon>Sphaerularioidea</taxon>
        <taxon>Anguinidae</taxon>
        <taxon>Anguininae</taxon>
        <taxon>Ditylenchus</taxon>
    </lineage>
</organism>
<dbReference type="InterPro" id="IPR001124">
    <property type="entry name" value="Lipid-bd_serum_glycop_C"/>
</dbReference>
<dbReference type="SMART" id="SM00328">
    <property type="entry name" value="BPI1"/>
    <property type="match status" value="1"/>
</dbReference>
<accession>A0A915EPP1</accession>
<dbReference type="AlphaFoldDB" id="A0A915EPP1"/>
<evidence type="ECO:0000313" key="6">
    <source>
        <dbReference type="Proteomes" id="UP000887574"/>
    </source>
</evidence>
<feature type="region of interest" description="Disordered" evidence="3">
    <location>
        <begin position="465"/>
        <end position="490"/>
    </location>
</feature>
<protein>
    <submittedName>
        <fullName evidence="7">Lipid-binding serum glycoprotein N-terminal domain-containing protein</fullName>
    </submittedName>
</protein>
<feature type="region of interest" description="Disordered" evidence="3">
    <location>
        <begin position="392"/>
        <end position="450"/>
    </location>
</feature>
<feature type="domain" description="Lipid-binding serum glycoprotein N-terminal" evidence="5">
    <location>
        <begin position="31"/>
        <end position="257"/>
    </location>
</feature>
<dbReference type="InterPro" id="IPR032942">
    <property type="entry name" value="BPI/LBP/Plunc"/>
</dbReference>
<evidence type="ECO:0000256" key="4">
    <source>
        <dbReference type="SAM" id="SignalP"/>
    </source>
</evidence>
<comment type="similarity">
    <text evidence="1">Belongs to the BPI/LBP/Plunc superfamily. BPI/LBP family.</text>
</comment>
<evidence type="ECO:0000256" key="3">
    <source>
        <dbReference type="SAM" id="MobiDB-lite"/>
    </source>
</evidence>
<name>A0A915EPP1_9BILA</name>
<dbReference type="SUPFAM" id="SSF55394">
    <property type="entry name" value="Bactericidal permeability-increasing protein, BPI"/>
    <property type="match status" value="2"/>
</dbReference>
<dbReference type="Proteomes" id="UP000887574">
    <property type="component" value="Unplaced"/>
</dbReference>
<dbReference type="GO" id="GO:0005615">
    <property type="term" value="C:extracellular space"/>
    <property type="evidence" value="ECO:0007669"/>
    <property type="project" value="TreeGrafter"/>
</dbReference>
<evidence type="ECO:0000256" key="1">
    <source>
        <dbReference type="ARBA" id="ARBA00007292"/>
    </source>
</evidence>
<evidence type="ECO:0000256" key="2">
    <source>
        <dbReference type="ARBA" id="ARBA00023157"/>
    </source>
</evidence>
<reference evidence="7" key="1">
    <citation type="submission" date="2022-11" db="UniProtKB">
        <authorList>
            <consortium name="WormBaseParasite"/>
        </authorList>
    </citation>
    <scope>IDENTIFICATION</scope>
</reference>
<dbReference type="Gene3D" id="3.15.20.10">
    <property type="entry name" value="Bactericidal permeability-increasing protein, domain 2"/>
    <property type="match status" value="2"/>
</dbReference>
<keyword evidence="6" id="KW-1185">Reference proteome</keyword>
<dbReference type="PANTHER" id="PTHR10504:SF140">
    <property type="entry name" value="BPI2 DOMAIN-CONTAINING PROTEIN"/>
    <property type="match status" value="1"/>
</dbReference>
<dbReference type="WBParaSite" id="jg8068">
    <property type="protein sequence ID" value="jg8068"/>
    <property type="gene ID" value="jg8068"/>
</dbReference>
<feature type="compositionally biased region" description="Polar residues" evidence="3">
    <location>
        <begin position="396"/>
        <end position="405"/>
    </location>
</feature>
<feature type="chain" id="PRO_5036903498" evidence="4">
    <location>
        <begin position="28"/>
        <end position="611"/>
    </location>
</feature>
<feature type="signal peptide" evidence="4">
    <location>
        <begin position="1"/>
        <end position="27"/>
    </location>
</feature>
<dbReference type="GO" id="GO:0008289">
    <property type="term" value="F:lipid binding"/>
    <property type="evidence" value="ECO:0007669"/>
    <property type="project" value="InterPro"/>
</dbReference>
<proteinExistence type="inferred from homology"/>